<accession>A0A1M5D970</accession>
<proteinExistence type="predicted"/>
<reference evidence="1 2" key="1">
    <citation type="submission" date="2016-11" db="EMBL/GenBank/DDBJ databases">
        <authorList>
            <person name="Jaros S."/>
            <person name="Januszkiewicz K."/>
            <person name="Wedrychowicz H."/>
        </authorList>
    </citation>
    <scope>NUCLEOTIDE SEQUENCE [LARGE SCALE GENOMIC DNA]</scope>
    <source>
        <strain evidence="1 2">DSM 44523</strain>
    </source>
</reference>
<evidence type="ECO:0000313" key="2">
    <source>
        <dbReference type="Proteomes" id="UP000184501"/>
    </source>
</evidence>
<name>A0A1M5D970_STRHI</name>
<organism evidence="1 2">
    <name type="scientific">Streptoalloteichus hindustanus</name>
    <dbReference type="NCBI Taxonomy" id="2017"/>
    <lineage>
        <taxon>Bacteria</taxon>
        <taxon>Bacillati</taxon>
        <taxon>Actinomycetota</taxon>
        <taxon>Actinomycetes</taxon>
        <taxon>Pseudonocardiales</taxon>
        <taxon>Pseudonocardiaceae</taxon>
        <taxon>Streptoalloteichus</taxon>
    </lineage>
</organism>
<dbReference type="RefSeq" id="WP_073483337.1">
    <property type="nucleotide sequence ID" value="NZ_FQVN01000004.1"/>
</dbReference>
<gene>
    <name evidence="1" type="ORF">SAMN05444320_104349</name>
</gene>
<dbReference type="AlphaFoldDB" id="A0A1M5D970"/>
<dbReference type="STRING" id="2017.SAMN05444320_104349"/>
<dbReference type="EMBL" id="FQVN01000004">
    <property type="protein sequence ID" value="SHF63481.1"/>
    <property type="molecule type" value="Genomic_DNA"/>
</dbReference>
<protein>
    <recommendedName>
        <fullName evidence="3">TIGR02678 family protein</fullName>
    </recommendedName>
</protein>
<dbReference type="InterPro" id="IPR013494">
    <property type="entry name" value="CHP02678"/>
</dbReference>
<sequence>MSGGRSLAPELQEPARKLIATGRIRAELDVELYRAAVQGRRELTDFFRVELGWAVEVVESAELVRLHKRRSDVPADRGPWLRRDGRDVHLASKEILALVALVCEQLWRRPRMSLRELMQAIAQVCAAEAPADQLPQFKIVASDGTGKKEAQTSRANLVDALKLLVDEGSIAVDADLDRAIGEDESDLVVSASRERLAQKFSSLSPALLGLADLPAARHVDALSSSALSLAALGDETGRVEELNASEPSVDERRLRAVRRLVDDPATDPLDDRAAMPYLHTPAGRDRALEVTASLGFTTTARRDWWEVTDASGIGTLIDFPNGRRNERQAALALLDAVTQRPDPRGELDIFEVIELFTRVRSRVPRWAAAYDQRLPALARAAAAELVAVGLLVPMGPDAWQPTPGVHFWRVAVRHGAQTSGTTSNGGKGVAP</sequence>
<dbReference type="Proteomes" id="UP000184501">
    <property type="component" value="Unassembled WGS sequence"/>
</dbReference>
<dbReference type="Pfam" id="PF09661">
    <property type="entry name" value="DUF2398"/>
    <property type="match status" value="1"/>
</dbReference>
<keyword evidence="2" id="KW-1185">Reference proteome</keyword>
<dbReference type="OrthoDB" id="141582at2"/>
<evidence type="ECO:0008006" key="3">
    <source>
        <dbReference type="Google" id="ProtNLM"/>
    </source>
</evidence>
<evidence type="ECO:0000313" key="1">
    <source>
        <dbReference type="EMBL" id="SHF63481.1"/>
    </source>
</evidence>